<protein>
    <recommendedName>
        <fullName evidence="4">Protamine-like</fullName>
    </recommendedName>
</protein>
<dbReference type="Proteomes" id="UP001153737">
    <property type="component" value="Chromosome 1"/>
</dbReference>
<reference evidence="2" key="1">
    <citation type="submission" date="2022-01" db="EMBL/GenBank/DDBJ databases">
        <authorList>
            <person name="King R."/>
        </authorList>
    </citation>
    <scope>NUCLEOTIDE SEQUENCE</scope>
</reference>
<dbReference type="EMBL" id="OU896707">
    <property type="protein sequence ID" value="CAH1116116.1"/>
    <property type="molecule type" value="Genomic_DNA"/>
</dbReference>
<feature type="compositionally biased region" description="Basic residues" evidence="1">
    <location>
        <begin position="108"/>
        <end position="149"/>
    </location>
</feature>
<accession>A0A9P0DCR6</accession>
<gene>
    <name evidence="2" type="ORF">PHAECO_LOCUS339</name>
</gene>
<feature type="compositionally biased region" description="Basic residues" evidence="1">
    <location>
        <begin position="22"/>
        <end position="36"/>
    </location>
</feature>
<dbReference type="Pfam" id="PF06382">
    <property type="entry name" value="Protamine_like"/>
    <property type="match status" value="1"/>
</dbReference>
<dbReference type="CDD" id="cd00084">
    <property type="entry name" value="HMG-box_SF"/>
    <property type="match status" value="1"/>
</dbReference>
<reference evidence="2" key="2">
    <citation type="submission" date="2022-10" db="EMBL/GenBank/DDBJ databases">
        <authorList>
            <consortium name="ENA_rothamsted_submissions"/>
            <consortium name="culmorum"/>
            <person name="King R."/>
        </authorList>
    </citation>
    <scope>NUCLEOTIDE SEQUENCE</scope>
</reference>
<proteinExistence type="predicted"/>
<dbReference type="InterPro" id="IPR036910">
    <property type="entry name" value="HMG_box_dom_sf"/>
</dbReference>
<organism evidence="2 3">
    <name type="scientific">Phaedon cochleariae</name>
    <name type="common">Mustard beetle</name>
    <dbReference type="NCBI Taxonomy" id="80249"/>
    <lineage>
        <taxon>Eukaryota</taxon>
        <taxon>Metazoa</taxon>
        <taxon>Ecdysozoa</taxon>
        <taxon>Arthropoda</taxon>
        <taxon>Hexapoda</taxon>
        <taxon>Insecta</taxon>
        <taxon>Pterygota</taxon>
        <taxon>Neoptera</taxon>
        <taxon>Endopterygota</taxon>
        <taxon>Coleoptera</taxon>
        <taxon>Polyphaga</taxon>
        <taxon>Cucujiformia</taxon>
        <taxon>Chrysomeloidea</taxon>
        <taxon>Chrysomelidae</taxon>
        <taxon>Chrysomelinae</taxon>
        <taxon>Chrysomelini</taxon>
        <taxon>Phaedon</taxon>
    </lineage>
</organism>
<keyword evidence="3" id="KW-1185">Reference proteome</keyword>
<feature type="region of interest" description="Disordered" evidence="1">
    <location>
        <begin position="104"/>
        <end position="183"/>
    </location>
</feature>
<dbReference type="SUPFAM" id="SSF47095">
    <property type="entry name" value="HMG-box"/>
    <property type="match status" value="1"/>
</dbReference>
<dbReference type="OrthoDB" id="7675944at2759"/>
<evidence type="ECO:0000256" key="1">
    <source>
        <dbReference type="SAM" id="MobiDB-lite"/>
    </source>
</evidence>
<dbReference type="GO" id="GO:0035092">
    <property type="term" value="P:sperm DNA condensation"/>
    <property type="evidence" value="ECO:0007669"/>
    <property type="project" value="InterPro"/>
</dbReference>
<feature type="region of interest" description="Disordered" evidence="1">
    <location>
        <begin position="13"/>
        <end position="55"/>
    </location>
</feature>
<sequence length="183" mass="20947">MSFIFFRKRCKRVKPSDYCNKSKQKKTRSSRSRSSKSQKCSSRSTKKKRCARPGRVTNNPFLNFLREFRKKHCGWSITKVAVEGAKAWCAMDPKSKEKYYREACGQMGKKRNKSKSRRIKVRSGRGKVRSGRGKCRSGRSKVRSRRSRGRSCAPCGTKRKGRSSRRSGMKRSKSSKSSKGGCP</sequence>
<evidence type="ECO:0008006" key="4">
    <source>
        <dbReference type="Google" id="ProtNLM"/>
    </source>
</evidence>
<evidence type="ECO:0000313" key="3">
    <source>
        <dbReference type="Proteomes" id="UP001153737"/>
    </source>
</evidence>
<feature type="compositionally biased region" description="Basic residues" evidence="1">
    <location>
        <begin position="157"/>
        <end position="176"/>
    </location>
</feature>
<dbReference type="Gene3D" id="1.10.30.10">
    <property type="entry name" value="High mobility group box domain"/>
    <property type="match status" value="1"/>
</dbReference>
<dbReference type="InterPro" id="IPR024460">
    <property type="entry name" value="Protamine-like"/>
</dbReference>
<dbReference type="AlphaFoldDB" id="A0A9P0DCR6"/>
<dbReference type="GO" id="GO:0005634">
    <property type="term" value="C:nucleus"/>
    <property type="evidence" value="ECO:0007669"/>
    <property type="project" value="UniProtKB-ARBA"/>
</dbReference>
<evidence type="ECO:0000313" key="2">
    <source>
        <dbReference type="EMBL" id="CAH1116116.1"/>
    </source>
</evidence>
<name>A0A9P0DCR6_PHACE</name>